<feature type="domain" description="EF-hand" evidence="4">
    <location>
        <begin position="121"/>
        <end position="156"/>
    </location>
</feature>
<dbReference type="PANTHER" id="PTHR23055:SF168">
    <property type="entry name" value="GUANYLATE CYCLASE ACTIVATING PROTEIN 7"/>
    <property type="match status" value="1"/>
</dbReference>
<reference evidence="5" key="3">
    <citation type="submission" date="2025-09" db="UniProtKB">
        <authorList>
            <consortium name="Ensembl"/>
        </authorList>
    </citation>
    <scope>IDENTIFICATION</scope>
</reference>
<reference evidence="5 6" key="1">
    <citation type="journal article" date="2021" name="G3 (Bethesda)">
        <title>Improved contiguity of the threespine stickleback genome using long-read sequencing.</title>
        <authorList>
            <person name="Nath S."/>
            <person name="Shaw D.E."/>
            <person name="White M.A."/>
        </authorList>
    </citation>
    <scope>NUCLEOTIDE SEQUENCE [LARGE SCALE GENOMIC DNA]</scope>
    <source>
        <strain evidence="5 6">Lake Benthic</strain>
    </source>
</reference>
<evidence type="ECO:0000313" key="6">
    <source>
        <dbReference type="Proteomes" id="UP000007635"/>
    </source>
</evidence>
<dbReference type="SUPFAM" id="SSF47473">
    <property type="entry name" value="EF-hand"/>
    <property type="match status" value="1"/>
</dbReference>
<keyword evidence="1" id="KW-0479">Metal-binding</keyword>
<reference evidence="5" key="2">
    <citation type="submission" date="2025-08" db="UniProtKB">
        <authorList>
            <consortium name="Ensembl"/>
        </authorList>
    </citation>
    <scope>IDENTIFICATION</scope>
</reference>
<evidence type="ECO:0000313" key="5">
    <source>
        <dbReference type="Ensembl" id="ENSGACP00000060961.1"/>
    </source>
</evidence>
<dbReference type="Ensembl" id="ENSGACT00000053082.1">
    <property type="protein sequence ID" value="ENSGACP00000060961.1"/>
    <property type="gene ID" value="ENSGACG00000017625.2"/>
</dbReference>
<dbReference type="GO" id="GO:0008048">
    <property type="term" value="F:calcium sensitive guanylate cyclase activator activity"/>
    <property type="evidence" value="ECO:0007669"/>
    <property type="project" value="TreeGrafter"/>
</dbReference>
<keyword evidence="3" id="KW-0106">Calcium</keyword>
<accession>A0AAQ4RFP4</accession>
<evidence type="ECO:0000256" key="1">
    <source>
        <dbReference type="ARBA" id="ARBA00022723"/>
    </source>
</evidence>
<dbReference type="PROSITE" id="PS00018">
    <property type="entry name" value="EF_HAND_1"/>
    <property type="match status" value="2"/>
</dbReference>
<dbReference type="GO" id="GO:0001917">
    <property type="term" value="C:photoreceptor inner segment"/>
    <property type="evidence" value="ECO:0007669"/>
    <property type="project" value="TreeGrafter"/>
</dbReference>
<dbReference type="GO" id="GO:0005509">
    <property type="term" value="F:calcium ion binding"/>
    <property type="evidence" value="ECO:0007669"/>
    <property type="project" value="InterPro"/>
</dbReference>
<protein>
    <recommendedName>
        <fullName evidence="4">EF-hand domain-containing protein</fullName>
    </recommendedName>
</protein>
<dbReference type="GeneTree" id="ENSGT00940000165480"/>
<dbReference type="InterPro" id="IPR018247">
    <property type="entry name" value="EF_Hand_1_Ca_BS"/>
</dbReference>
<keyword evidence="2" id="KW-0677">Repeat</keyword>
<feature type="domain" description="EF-hand" evidence="4">
    <location>
        <begin position="76"/>
        <end position="111"/>
    </location>
</feature>
<dbReference type="InterPro" id="IPR011992">
    <property type="entry name" value="EF-hand-dom_pair"/>
</dbReference>
<evidence type="ECO:0000259" key="4">
    <source>
        <dbReference type="PROSITE" id="PS50222"/>
    </source>
</evidence>
<dbReference type="CDD" id="cd00051">
    <property type="entry name" value="EFh"/>
    <property type="match status" value="1"/>
</dbReference>
<evidence type="ECO:0000256" key="2">
    <source>
        <dbReference type="ARBA" id="ARBA00022737"/>
    </source>
</evidence>
<dbReference type="SMART" id="SM00054">
    <property type="entry name" value="EFh"/>
    <property type="match status" value="2"/>
</dbReference>
<evidence type="ECO:0000256" key="3">
    <source>
        <dbReference type="ARBA" id="ARBA00022837"/>
    </source>
</evidence>
<proteinExistence type="predicted"/>
<dbReference type="PANTHER" id="PTHR23055">
    <property type="entry name" value="CALCIUM BINDING PROTEINS"/>
    <property type="match status" value="1"/>
</dbReference>
<name>A0AAQ4RFP4_GASAC</name>
<dbReference type="Pfam" id="PF13499">
    <property type="entry name" value="EF-hand_7"/>
    <property type="match status" value="1"/>
</dbReference>
<keyword evidence="6" id="KW-1185">Reference proteome</keyword>
<dbReference type="Gene3D" id="1.10.238.10">
    <property type="entry name" value="EF-hand"/>
    <property type="match status" value="2"/>
</dbReference>
<dbReference type="GO" id="GO:0120199">
    <property type="term" value="C:cone photoreceptor outer segment"/>
    <property type="evidence" value="ECO:0007669"/>
    <property type="project" value="TreeGrafter"/>
</dbReference>
<dbReference type="PROSITE" id="PS50222">
    <property type="entry name" value="EF_HAND_2"/>
    <property type="match status" value="2"/>
</dbReference>
<dbReference type="InterPro" id="IPR002048">
    <property type="entry name" value="EF_hand_dom"/>
</dbReference>
<dbReference type="FunFam" id="1.10.238.10:FF:000083">
    <property type="entry name" value="guanylyl cyclase-activating protein 1"/>
    <property type="match status" value="1"/>
</dbReference>
<dbReference type="PRINTS" id="PR00450">
    <property type="entry name" value="RECOVERIN"/>
</dbReference>
<dbReference type="AlphaFoldDB" id="A0AAQ4RFP4"/>
<organism evidence="5 6">
    <name type="scientific">Gasterosteus aculeatus aculeatus</name>
    <name type="common">three-spined stickleback</name>
    <dbReference type="NCBI Taxonomy" id="481459"/>
    <lineage>
        <taxon>Eukaryota</taxon>
        <taxon>Metazoa</taxon>
        <taxon>Chordata</taxon>
        <taxon>Craniata</taxon>
        <taxon>Vertebrata</taxon>
        <taxon>Euteleostomi</taxon>
        <taxon>Actinopterygii</taxon>
        <taxon>Neopterygii</taxon>
        <taxon>Teleostei</taxon>
        <taxon>Neoteleostei</taxon>
        <taxon>Acanthomorphata</taxon>
        <taxon>Eupercaria</taxon>
        <taxon>Perciformes</taxon>
        <taxon>Cottioidei</taxon>
        <taxon>Gasterosteales</taxon>
        <taxon>Gasterosteidae</taxon>
        <taxon>Gasterosteus</taxon>
    </lineage>
</organism>
<dbReference type="Proteomes" id="UP000007635">
    <property type="component" value="Chromosome II"/>
</dbReference>
<dbReference type="InterPro" id="IPR028846">
    <property type="entry name" value="Recoverin"/>
</dbReference>
<dbReference type="GO" id="GO:0007601">
    <property type="term" value="P:visual perception"/>
    <property type="evidence" value="ECO:0007669"/>
    <property type="project" value="TreeGrafter"/>
</dbReference>
<sequence>MEPHGGLCASILYQRSVPEDLWLRWSLQLHWNTRVICRLCVCVCVPVASGSFVCSQDNTLDFIEYVAALHLLLRGNLEDRLKWSFKMYDTDGNGMLDRHEVKQIIQILHKIKLQKSDISMTPSEICDRIFDLVDQNHDGQITLPEFMEGAQKDEWLMNLLKLDVNATGWVIQNCGKLP</sequence>